<accession>A0A0L0GH69</accession>
<proteinExistence type="predicted"/>
<evidence type="ECO:0000313" key="4">
    <source>
        <dbReference type="Proteomes" id="UP000054560"/>
    </source>
</evidence>
<keyword evidence="2" id="KW-0472">Membrane</keyword>
<dbReference type="GeneID" id="25900748"/>
<gene>
    <name evidence="3" type="ORF">SARC_00244</name>
</gene>
<organism evidence="3 4">
    <name type="scientific">Sphaeroforma arctica JP610</name>
    <dbReference type="NCBI Taxonomy" id="667725"/>
    <lineage>
        <taxon>Eukaryota</taxon>
        <taxon>Ichthyosporea</taxon>
        <taxon>Ichthyophonida</taxon>
        <taxon>Sphaeroforma</taxon>
    </lineage>
</organism>
<feature type="region of interest" description="Disordered" evidence="1">
    <location>
        <begin position="84"/>
        <end position="141"/>
    </location>
</feature>
<feature type="compositionally biased region" description="Basic and acidic residues" evidence="1">
    <location>
        <begin position="84"/>
        <end position="109"/>
    </location>
</feature>
<evidence type="ECO:0000256" key="2">
    <source>
        <dbReference type="SAM" id="Phobius"/>
    </source>
</evidence>
<dbReference type="EMBL" id="KQ241602">
    <property type="protein sequence ID" value="KNC87673.1"/>
    <property type="molecule type" value="Genomic_DNA"/>
</dbReference>
<name>A0A0L0GH69_9EUKA</name>
<dbReference type="RefSeq" id="XP_014161575.1">
    <property type="nucleotide sequence ID" value="XM_014306100.1"/>
</dbReference>
<dbReference type="OrthoDB" id="191334at2759"/>
<dbReference type="InterPro" id="IPR044174">
    <property type="entry name" value="BC10-like"/>
</dbReference>
<dbReference type="GO" id="GO:0016757">
    <property type="term" value="F:glycosyltransferase activity"/>
    <property type="evidence" value="ECO:0007669"/>
    <property type="project" value="InterPro"/>
</dbReference>
<evidence type="ECO:0000313" key="3">
    <source>
        <dbReference type="EMBL" id="KNC87673.1"/>
    </source>
</evidence>
<feature type="compositionally biased region" description="Polar residues" evidence="1">
    <location>
        <begin position="113"/>
        <end position="141"/>
    </location>
</feature>
<keyword evidence="4" id="KW-1185">Reference proteome</keyword>
<evidence type="ECO:0000256" key="1">
    <source>
        <dbReference type="SAM" id="MobiDB-lite"/>
    </source>
</evidence>
<keyword evidence="2" id="KW-1133">Transmembrane helix</keyword>
<reference evidence="3 4" key="1">
    <citation type="submission" date="2011-02" db="EMBL/GenBank/DDBJ databases">
        <title>The Genome Sequence of Sphaeroforma arctica JP610.</title>
        <authorList>
            <consortium name="The Broad Institute Genome Sequencing Platform"/>
            <person name="Russ C."/>
            <person name="Cuomo C."/>
            <person name="Young S.K."/>
            <person name="Zeng Q."/>
            <person name="Gargeya S."/>
            <person name="Alvarado L."/>
            <person name="Berlin A."/>
            <person name="Chapman S.B."/>
            <person name="Chen Z."/>
            <person name="Freedman E."/>
            <person name="Gellesch M."/>
            <person name="Goldberg J."/>
            <person name="Griggs A."/>
            <person name="Gujja S."/>
            <person name="Heilman E."/>
            <person name="Heiman D."/>
            <person name="Howarth C."/>
            <person name="Mehta T."/>
            <person name="Neiman D."/>
            <person name="Pearson M."/>
            <person name="Roberts A."/>
            <person name="Saif S."/>
            <person name="Shea T."/>
            <person name="Shenoy N."/>
            <person name="Sisk P."/>
            <person name="Stolte C."/>
            <person name="Sykes S."/>
            <person name="White J."/>
            <person name="Yandava C."/>
            <person name="Burger G."/>
            <person name="Gray M.W."/>
            <person name="Holland P.W.H."/>
            <person name="King N."/>
            <person name="Lang F.B.F."/>
            <person name="Roger A.J."/>
            <person name="Ruiz-Trillo I."/>
            <person name="Haas B."/>
            <person name="Nusbaum C."/>
            <person name="Birren B."/>
        </authorList>
    </citation>
    <scope>NUCLEOTIDE SEQUENCE [LARGE SCALE GENOMIC DNA]</scope>
    <source>
        <strain evidence="3 4">JP610</strain>
    </source>
</reference>
<sequence length="465" mass="52088">MGLYSGNNYRLRTLRLTLGCIGIYIISKYGIFGYISNSILSGERTHSLYTSARGADNGTDVRKRPLNTLSRIDHLSLDSGELAQPEKHLDKPKLKRGHDTVPDLTHDRLSVLSGDQPTNTRGSVTGDSQPIDTNTDASNSLDEISHTAPFRDVSAARQGGNKTVTSAHTSRPARISYVFLTHDSLPLWDVWTEYFRTCTEGSYDIVVHSQLPMTVLGGPEVHYVARSQILHGPLRFSVNMLHASFHLYRSALERGCGVDDALDCEESQLPDFIQLLSDSCAPIMTCHDVHAYTGDYRGASFVEAERNPYNGLLKGSQWIALTGTHALELVRNEDRIVDKWDGWGGGAPDEYAIPDIMQELKLPIHHRVLTFAVFKIDSTYRWFIRLAKKRKVRLAQIGDYSHPSTFQSTKSVALMMWALQGNNTMAFARKVEPGPASDYIIETLKKRRKLLRIDGQERGKDVKEN</sequence>
<dbReference type="PANTHER" id="PTHR31042:SF150">
    <property type="entry name" value="OS06G0661900 PROTEIN"/>
    <property type="match status" value="1"/>
</dbReference>
<dbReference type="Proteomes" id="UP000054560">
    <property type="component" value="Unassembled WGS sequence"/>
</dbReference>
<keyword evidence="2" id="KW-0812">Transmembrane</keyword>
<dbReference type="PANTHER" id="PTHR31042">
    <property type="entry name" value="CORE-2/I-BRANCHING BETA-1,6-N-ACETYLGLUCOSAMINYLTRANSFERASE FAMILY PROTEIN-RELATED"/>
    <property type="match status" value="1"/>
</dbReference>
<dbReference type="AlphaFoldDB" id="A0A0L0GH69"/>
<protein>
    <submittedName>
        <fullName evidence="3">Uncharacterized protein</fullName>
    </submittedName>
</protein>
<feature type="transmembrane region" description="Helical" evidence="2">
    <location>
        <begin position="16"/>
        <end position="35"/>
    </location>
</feature>